<gene>
    <name evidence="3" type="ORF">FB45DRAFT_917099</name>
</gene>
<evidence type="ECO:0000313" key="4">
    <source>
        <dbReference type="Proteomes" id="UP001221142"/>
    </source>
</evidence>
<dbReference type="EMBL" id="JARKIF010000009">
    <property type="protein sequence ID" value="KAJ7630970.1"/>
    <property type="molecule type" value="Genomic_DNA"/>
</dbReference>
<dbReference type="Proteomes" id="UP001221142">
    <property type="component" value="Unassembled WGS sequence"/>
</dbReference>
<evidence type="ECO:0000256" key="1">
    <source>
        <dbReference type="SAM" id="MobiDB-lite"/>
    </source>
</evidence>
<feature type="region of interest" description="Disordered" evidence="1">
    <location>
        <begin position="78"/>
        <end position="130"/>
    </location>
</feature>
<proteinExistence type="predicted"/>
<protein>
    <submittedName>
        <fullName evidence="3">Uncharacterized protein</fullName>
    </submittedName>
</protein>
<reference evidence="3" key="1">
    <citation type="submission" date="2023-03" db="EMBL/GenBank/DDBJ databases">
        <title>Massive genome expansion in bonnet fungi (Mycena s.s.) driven by repeated elements and novel gene families across ecological guilds.</title>
        <authorList>
            <consortium name="Lawrence Berkeley National Laboratory"/>
            <person name="Harder C.B."/>
            <person name="Miyauchi S."/>
            <person name="Viragh M."/>
            <person name="Kuo A."/>
            <person name="Thoen E."/>
            <person name="Andreopoulos B."/>
            <person name="Lu D."/>
            <person name="Skrede I."/>
            <person name="Drula E."/>
            <person name="Henrissat B."/>
            <person name="Morin E."/>
            <person name="Kohler A."/>
            <person name="Barry K."/>
            <person name="LaButti K."/>
            <person name="Morin E."/>
            <person name="Salamov A."/>
            <person name="Lipzen A."/>
            <person name="Mereny Z."/>
            <person name="Hegedus B."/>
            <person name="Baldrian P."/>
            <person name="Stursova M."/>
            <person name="Weitz H."/>
            <person name="Taylor A."/>
            <person name="Grigoriev I.V."/>
            <person name="Nagy L.G."/>
            <person name="Martin F."/>
            <person name="Kauserud H."/>
        </authorList>
    </citation>
    <scope>NUCLEOTIDE SEQUENCE</scope>
    <source>
        <strain evidence="3">9284</strain>
    </source>
</reference>
<evidence type="ECO:0000256" key="2">
    <source>
        <dbReference type="SAM" id="SignalP"/>
    </source>
</evidence>
<sequence>MWIPPTLLALLAVALAPLVAAQSSNQNSNSASGSGSGSGSNSASPSPQITVIASVTTSVGFTVVSGQREQITATITTNITSTILPNPPASNPPSSQSSSASTSTTPANLPTGTNSIVTDQAPSPGATGGSFGPDDSFINAARSLKWGSALVAPAVIVGGLLVL</sequence>
<feature type="compositionally biased region" description="Low complexity" evidence="1">
    <location>
        <begin position="92"/>
        <end position="108"/>
    </location>
</feature>
<feature type="signal peptide" evidence="2">
    <location>
        <begin position="1"/>
        <end position="21"/>
    </location>
</feature>
<dbReference type="AlphaFoldDB" id="A0AAD7FPH1"/>
<feature type="region of interest" description="Disordered" evidence="1">
    <location>
        <begin position="24"/>
        <end position="47"/>
    </location>
</feature>
<keyword evidence="2" id="KW-0732">Signal</keyword>
<comment type="caution">
    <text evidence="3">The sequence shown here is derived from an EMBL/GenBank/DDBJ whole genome shotgun (WGS) entry which is preliminary data.</text>
</comment>
<evidence type="ECO:0000313" key="3">
    <source>
        <dbReference type="EMBL" id="KAJ7630970.1"/>
    </source>
</evidence>
<accession>A0AAD7FPH1</accession>
<organism evidence="3 4">
    <name type="scientific">Roridomyces roridus</name>
    <dbReference type="NCBI Taxonomy" id="1738132"/>
    <lineage>
        <taxon>Eukaryota</taxon>
        <taxon>Fungi</taxon>
        <taxon>Dikarya</taxon>
        <taxon>Basidiomycota</taxon>
        <taxon>Agaricomycotina</taxon>
        <taxon>Agaricomycetes</taxon>
        <taxon>Agaricomycetidae</taxon>
        <taxon>Agaricales</taxon>
        <taxon>Marasmiineae</taxon>
        <taxon>Mycenaceae</taxon>
        <taxon>Roridomyces</taxon>
    </lineage>
</organism>
<feature type="compositionally biased region" description="Polar residues" evidence="1">
    <location>
        <begin position="110"/>
        <end position="121"/>
    </location>
</feature>
<name>A0AAD7FPH1_9AGAR</name>
<keyword evidence="4" id="KW-1185">Reference proteome</keyword>
<feature type="chain" id="PRO_5042255008" evidence="2">
    <location>
        <begin position="22"/>
        <end position="163"/>
    </location>
</feature>